<accession>A0ABS4YV71</accession>
<evidence type="ECO:0000313" key="1">
    <source>
        <dbReference type="EMBL" id="MBP2412705.1"/>
    </source>
</evidence>
<organism evidence="1 2">
    <name type="scientific">Arthrobacter stackebrandtii</name>
    <dbReference type="NCBI Taxonomy" id="272161"/>
    <lineage>
        <taxon>Bacteria</taxon>
        <taxon>Bacillati</taxon>
        <taxon>Actinomycetota</taxon>
        <taxon>Actinomycetes</taxon>
        <taxon>Micrococcales</taxon>
        <taxon>Micrococcaceae</taxon>
        <taxon>Arthrobacter</taxon>
    </lineage>
</organism>
<gene>
    <name evidence="1" type="ORF">JOF48_001504</name>
</gene>
<protein>
    <submittedName>
        <fullName evidence="1">Uncharacterized protein</fullName>
    </submittedName>
</protein>
<evidence type="ECO:0000313" key="2">
    <source>
        <dbReference type="Proteomes" id="UP000711614"/>
    </source>
</evidence>
<reference evidence="1 2" key="1">
    <citation type="submission" date="2021-03" db="EMBL/GenBank/DDBJ databases">
        <title>Sequencing the genomes of 1000 actinobacteria strains.</title>
        <authorList>
            <person name="Klenk H.-P."/>
        </authorList>
    </citation>
    <scope>NUCLEOTIDE SEQUENCE [LARGE SCALE GENOMIC DNA]</scope>
    <source>
        <strain evidence="1 2">DSM 16005</strain>
    </source>
</reference>
<name>A0ABS4YV71_9MICC</name>
<keyword evidence="2" id="KW-1185">Reference proteome</keyword>
<proteinExistence type="predicted"/>
<sequence>MNEPWALGASYAAGKEPHILTPVYNVARI</sequence>
<dbReference type="EMBL" id="JAGIOI010000001">
    <property type="protein sequence ID" value="MBP2412705.1"/>
    <property type="molecule type" value="Genomic_DNA"/>
</dbReference>
<dbReference type="Proteomes" id="UP000711614">
    <property type="component" value="Unassembled WGS sequence"/>
</dbReference>
<comment type="caution">
    <text evidence="1">The sequence shown here is derived from an EMBL/GenBank/DDBJ whole genome shotgun (WGS) entry which is preliminary data.</text>
</comment>